<dbReference type="AlphaFoldDB" id="A0A1I4XT79"/>
<dbReference type="RefSeq" id="WP_074793858.1">
    <property type="nucleotide sequence ID" value="NZ_FOVY01000001.1"/>
</dbReference>
<protein>
    <submittedName>
        <fullName evidence="1">SH3-like domain-containing protein</fullName>
    </submittedName>
</protein>
<evidence type="ECO:0000313" key="2">
    <source>
        <dbReference type="Proteomes" id="UP000183107"/>
    </source>
</evidence>
<dbReference type="Pfam" id="PF06347">
    <property type="entry name" value="SH3_4"/>
    <property type="match status" value="2"/>
</dbReference>
<reference evidence="2" key="1">
    <citation type="submission" date="2016-10" db="EMBL/GenBank/DDBJ databases">
        <authorList>
            <person name="Varghese N."/>
        </authorList>
    </citation>
    <scope>NUCLEOTIDE SEQUENCE [LARGE SCALE GENOMIC DNA]</scope>
    <source>
        <strain evidence="2">Nsp8</strain>
    </source>
</reference>
<dbReference type="InterPro" id="IPR010466">
    <property type="entry name" value="DUF1058"/>
</dbReference>
<name>A0A1I4XT79_9PROT</name>
<evidence type="ECO:0000313" key="1">
    <source>
        <dbReference type="EMBL" id="SFN29044.1"/>
    </source>
</evidence>
<keyword evidence="2" id="KW-1185">Reference proteome</keyword>
<dbReference type="STRING" id="1266925.GCA_000619905_00582"/>
<gene>
    <name evidence="1" type="ORF">SAMN05216386_0299</name>
</gene>
<dbReference type="Gene3D" id="2.30.30.40">
    <property type="entry name" value="SH3 Domains"/>
    <property type="match status" value="1"/>
</dbReference>
<dbReference type="Proteomes" id="UP000183107">
    <property type="component" value="Unassembled WGS sequence"/>
</dbReference>
<accession>A0A1I4XT79</accession>
<sequence>MRFACAALLKIFQHSRDLVVLGIAVLAFPAHAIAAFEFFSINDNAVIMYDAPSLKAVKLYAATRDLPVEAVVKVEGWVKIRDSEGTLAWVEEKALSEKRYVIVNVPLAEVYHTANANSALIFQAQQNVIMEMLEPPANGWVKVRHRDGQEGYVRTSQVWGS</sequence>
<dbReference type="OrthoDB" id="5297720at2"/>
<organism evidence="1 2">
    <name type="scientific">Nitrosospira briensis</name>
    <dbReference type="NCBI Taxonomy" id="35799"/>
    <lineage>
        <taxon>Bacteria</taxon>
        <taxon>Pseudomonadati</taxon>
        <taxon>Pseudomonadota</taxon>
        <taxon>Betaproteobacteria</taxon>
        <taxon>Nitrosomonadales</taxon>
        <taxon>Nitrosomonadaceae</taxon>
        <taxon>Nitrosospira</taxon>
    </lineage>
</organism>
<proteinExistence type="predicted"/>
<dbReference type="EMBL" id="FOVJ01000001">
    <property type="protein sequence ID" value="SFN29044.1"/>
    <property type="molecule type" value="Genomic_DNA"/>
</dbReference>